<dbReference type="PROSITE" id="PS51711">
    <property type="entry name" value="G_FEOB"/>
    <property type="match status" value="1"/>
</dbReference>
<evidence type="ECO:0000256" key="10">
    <source>
        <dbReference type="ARBA" id="ARBA00023134"/>
    </source>
</evidence>
<keyword evidence="2" id="KW-0813">Transport</keyword>
<feature type="transmembrane region" description="Helical" evidence="13">
    <location>
        <begin position="678"/>
        <end position="700"/>
    </location>
</feature>
<dbReference type="GO" id="GO:0005886">
    <property type="term" value="C:plasma membrane"/>
    <property type="evidence" value="ECO:0007669"/>
    <property type="project" value="UniProtKB-SubCell"/>
</dbReference>
<dbReference type="Gene3D" id="3.40.50.300">
    <property type="entry name" value="P-loop containing nucleotide triphosphate hydrolases"/>
    <property type="match status" value="1"/>
</dbReference>
<evidence type="ECO:0000256" key="13">
    <source>
        <dbReference type="SAM" id="Phobius"/>
    </source>
</evidence>
<evidence type="ECO:0000259" key="14">
    <source>
        <dbReference type="PROSITE" id="PS51711"/>
    </source>
</evidence>
<evidence type="ECO:0000256" key="2">
    <source>
        <dbReference type="ARBA" id="ARBA00022448"/>
    </source>
</evidence>
<evidence type="ECO:0000256" key="4">
    <source>
        <dbReference type="ARBA" id="ARBA00022496"/>
    </source>
</evidence>
<dbReference type="InterPro" id="IPR011642">
    <property type="entry name" value="Gate_dom"/>
</dbReference>
<dbReference type="GO" id="GO:0005525">
    <property type="term" value="F:GTP binding"/>
    <property type="evidence" value="ECO:0007669"/>
    <property type="project" value="UniProtKB-KW"/>
</dbReference>
<dbReference type="InterPro" id="IPR041069">
    <property type="entry name" value="FeoB_Cyto"/>
</dbReference>
<keyword evidence="9" id="KW-0406">Ion transport</keyword>
<evidence type="ECO:0000256" key="11">
    <source>
        <dbReference type="ARBA" id="ARBA00023136"/>
    </source>
</evidence>
<feature type="transmembrane region" description="Helical" evidence="13">
    <location>
        <begin position="291"/>
        <end position="309"/>
    </location>
</feature>
<evidence type="ECO:0000313" key="15">
    <source>
        <dbReference type="EMBL" id="SFV55193.1"/>
    </source>
</evidence>
<evidence type="ECO:0000256" key="3">
    <source>
        <dbReference type="ARBA" id="ARBA00022475"/>
    </source>
</evidence>
<keyword evidence="7 13" id="KW-1133">Transmembrane helix</keyword>
<dbReference type="GO" id="GO:0015093">
    <property type="term" value="F:ferrous iron transmembrane transporter activity"/>
    <property type="evidence" value="ECO:0007669"/>
    <property type="project" value="InterPro"/>
</dbReference>
<evidence type="ECO:0000256" key="12">
    <source>
        <dbReference type="ARBA" id="ARBA00031200"/>
    </source>
</evidence>
<dbReference type="InterPro" id="IPR030389">
    <property type="entry name" value="G_FEOB_dom"/>
</dbReference>
<dbReference type="EMBL" id="FPHL01000009">
    <property type="protein sequence ID" value="SFV55193.1"/>
    <property type="molecule type" value="Genomic_DNA"/>
</dbReference>
<feature type="transmembrane region" description="Helical" evidence="13">
    <location>
        <begin position="460"/>
        <end position="479"/>
    </location>
</feature>
<keyword evidence="3" id="KW-1003">Cell membrane</keyword>
<reference evidence="15" key="1">
    <citation type="submission" date="2016-10" db="EMBL/GenBank/DDBJ databases">
        <authorList>
            <person name="de Groot N.N."/>
        </authorList>
    </citation>
    <scope>NUCLEOTIDE SEQUENCE</scope>
</reference>
<accession>A0A1W1BNV0</accession>
<comment type="subcellular location">
    <subcellularLocation>
        <location evidence="1">Cell membrane</location>
        <topology evidence="1">Multi-pass membrane protein</topology>
    </subcellularLocation>
</comment>
<feature type="domain" description="FeoB-type G" evidence="14">
    <location>
        <begin position="3"/>
        <end position="171"/>
    </location>
</feature>
<dbReference type="PANTHER" id="PTHR43185">
    <property type="entry name" value="FERROUS IRON TRANSPORT PROTEIN B"/>
    <property type="match status" value="1"/>
</dbReference>
<feature type="transmembrane region" description="Helical" evidence="13">
    <location>
        <begin position="429"/>
        <end position="454"/>
    </location>
</feature>
<dbReference type="AlphaFoldDB" id="A0A1W1BNV0"/>
<dbReference type="Pfam" id="PF07670">
    <property type="entry name" value="Gate"/>
    <property type="match status" value="2"/>
</dbReference>
<dbReference type="Pfam" id="PF02421">
    <property type="entry name" value="FeoB_N"/>
    <property type="match status" value="1"/>
</dbReference>
<dbReference type="NCBIfam" id="TIGR00437">
    <property type="entry name" value="feoB"/>
    <property type="match status" value="1"/>
</dbReference>
<keyword evidence="4" id="KW-0410">Iron transport</keyword>
<dbReference type="InterPro" id="IPR011640">
    <property type="entry name" value="Fe2_transport_prot_B_C"/>
</dbReference>
<sequence length="706" mass="78709">MEKIVVALAGQPNVGKSSLINAISNAKLRVGNFSGVTVDKTEVIFNLCDEAKCTDYEVHIIDLPGAYSLTEYTIEEKVTKSFLQSDEYDIIVNVVDSTNLQRNLLFTTQLLETGKKVVVALNMTDEAQKEGIEIDEKQLSVILGVPCIKTSANTKEGIEALKKAIVDVYVKPETSSKVIYSDPIEEEIDRIVTFMKEKNYKSTLPYRHLAVKLLQEDEETYKKMHDEPIWIELLPIIREALQHIYLHMGTKNLEEIFADEHFAFAKGAKMEVMSVKSMKAKNLTQKIDNLLINKFLGIPLFLFFMWALFQLTFELGSVPMDYIDASFVWLGDLAKQILGDGQLGSLIADGIISGVGAVIMFLPNIIILFFGIALLETTGYMSRVAFLLDGFFHKFGLHGKSFIPLVTGFGCSVPAYMAARTLKNEKDRLITLFIIGFMSCGARLPIYVLFAGAFFGQEHAGNILFIIYISGAVFGLMMAKVLKTFVFKGDDEPFVMEMPKYRMPSFKLIWHTVYGQSKSYLKKAGTFILGAAILVWFASNYPKNHELEAAYQTKIEQVQSPKEKAQLNNTLSAKLLEESYLGRIGHASEPFFAPLGFDWKMSVALEAGLAAKEVVVSTLGVLYSLGDQVDQDSNSLIAQIKAQIPFASAVAFIVFVMIYLPCFAASAVFAKEAGGWKYLVYLFFMTTASAWILSFIAYHVTRLISG</sequence>
<evidence type="ECO:0000256" key="9">
    <source>
        <dbReference type="ARBA" id="ARBA00023065"/>
    </source>
</evidence>
<dbReference type="InterPro" id="IPR050860">
    <property type="entry name" value="FeoB_GTPase"/>
</dbReference>
<gene>
    <name evidence="15" type="ORF">MNB_SV-10-296</name>
</gene>
<keyword evidence="5 13" id="KW-0812">Transmembrane</keyword>
<keyword evidence="11 13" id="KW-0472">Membrane</keyword>
<keyword evidence="10" id="KW-0342">GTP-binding</keyword>
<dbReference type="PANTHER" id="PTHR43185:SF1">
    <property type="entry name" value="FE(2+) TRANSPORTER FEOB"/>
    <property type="match status" value="1"/>
</dbReference>
<keyword evidence="6" id="KW-0547">Nucleotide-binding</keyword>
<feature type="transmembrane region" description="Helical" evidence="13">
    <location>
        <begin position="644"/>
        <end position="666"/>
    </location>
</feature>
<evidence type="ECO:0000256" key="8">
    <source>
        <dbReference type="ARBA" id="ARBA00023004"/>
    </source>
</evidence>
<dbReference type="SUPFAM" id="SSF52540">
    <property type="entry name" value="P-loop containing nucleoside triphosphate hydrolases"/>
    <property type="match status" value="1"/>
</dbReference>
<dbReference type="Pfam" id="PF07664">
    <property type="entry name" value="FeoB_C"/>
    <property type="match status" value="1"/>
</dbReference>
<keyword evidence="8" id="KW-0408">Iron</keyword>
<dbReference type="Gene3D" id="1.10.287.1770">
    <property type="match status" value="1"/>
</dbReference>
<evidence type="ECO:0000256" key="7">
    <source>
        <dbReference type="ARBA" id="ARBA00022989"/>
    </source>
</evidence>
<dbReference type="Pfam" id="PF17910">
    <property type="entry name" value="FeoB_Cyto"/>
    <property type="match status" value="1"/>
</dbReference>
<proteinExistence type="predicted"/>
<dbReference type="InterPro" id="IPR003373">
    <property type="entry name" value="Fe2_transport_prot-B"/>
</dbReference>
<feature type="transmembrane region" description="Helical" evidence="13">
    <location>
        <begin position="351"/>
        <end position="375"/>
    </location>
</feature>
<name>A0A1W1BNV0_9ZZZZ</name>
<evidence type="ECO:0000256" key="1">
    <source>
        <dbReference type="ARBA" id="ARBA00004651"/>
    </source>
</evidence>
<evidence type="ECO:0000256" key="5">
    <source>
        <dbReference type="ARBA" id="ARBA00022692"/>
    </source>
</evidence>
<dbReference type="InterPro" id="IPR027417">
    <property type="entry name" value="P-loop_NTPase"/>
</dbReference>
<protein>
    <recommendedName>
        <fullName evidence="12">Ferrous iron transport protein B</fullName>
    </recommendedName>
</protein>
<dbReference type="CDD" id="cd01879">
    <property type="entry name" value="FeoB"/>
    <property type="match status" value="1"/>
</dbReference>
<organism evidence="15">
    <name type="scientific">hydrothermal vent metagenome</name>
    <dbReference type="NCBI Taxonomy" id="652676"/>
    <lineage>
        <taxon>unclassified sequences</taxon>
        <taxon>metagenomes</taxon>
        <taxon>ecological metagenomes</taxon>
    </lineage>
</organism>
<evidence type="ECO:0000256" key="6">
    <source>
        <dbReference type="ARBA" id="ARBA00022741"/>
    </source>
</evidence>